<reference evidence="2 3" key="1">
    <citation type="journal article" date="2019" name="Emerg. Microbes Infect.">
        <title>Comprehensive subspecies identification of 175 nontuberculous mycobacteria species based on 7547 genomic profiles.</title>
        <authorList>
            <person name="Matsumoto Y."/>
            <person name="Kinjo T."/>
            <person name="Motooka D."/>
            <person name="Nabeya D."/>
            <person name="Jung N."/>
            <person name="Uechi K."/>
            <person name="Horii T."/>
            <person name="Iida T."/>
            <person name="Fujita J."/>
            <person name="Nakamura S."/>
        </authorList>
    </citation>
    <scope>NUCLEOTIDE SEQUENCE [LARGE SCALE GENOMIC DNA]</scope>
    <source>
        <strain evidence="2 3">JCM 12375</strain>
    </source>
</reference>
<accession>A0ABM7I2L2</accession>
<evidence type="ECO:0000256" key="1">
    <source>
        <dbReference type="SAM" id="MobiDB-lite"/>
    </source>
</evidence>
<proteinExistence type="predicted"/>
<organism evidence="2 3">
    <name type="scientific">Mycolicibacterium mageritense</name>
    <name type="common">Mycobacterium mageritense</name>
    <dbReference type="NCBI Taxonomy" id="53462"/>
    <lineage>
        <taxon>Bacteria</taxon>
        <taxon>Bacillati</taxon>
        <taxon>Actinomycetota</taxon>
        <taxon>Actinomycetes</taxon>
        <taxon>Mycobacteriales</taxon>
        <taxon>Mycobacteriaceae</taxon>
        <taxon>Mycolicibacterium</taxon>
    </lineage>
</organism>
<evidence type="ECO:0000313" key="2">
    <source>
        <dbReference type="EMBL" id="BBX37131.1"/>
    </source>
</evidence>
<keyword evidence="3" id="KW-1185">Reference proteome</keyword>
<protein>
    <recommendedName>
        <fullName evidence="4">Helix-turn-helix domain-containing protein</fullName>
    </recommendedName>
</protein>
<evidence type="ECO:0008006" key="4">
    <source>
        <dbReference type="Google" id="ProtNLM"/>
    </source>
</evidence>
<sequence>MVTVEADLVSVESRLAAGEIGCPSCADGVLGGWGFARPRRIRGVAGAVRPRRGRCRSCLVTHVLLPVMMFARRGYGAQTIWNALVQRADGFGHRRIAENLRVPATTVRGWLRRVAGRVESVRAWFIQVAMRTGIDVPVPQGFGCGWRDLVAAIITAAAAIGQRFGPAGGAGRGDAAPGDGGGQRRAAAGAGLVTGMTRGARNTSCP</sequence>
<dbReference type="Proteomes" id="UP000465622">
    <property type="component" value="Chromosome"/>
</dbReference>
<evidence type="ECO:0000313" key="3">
    <source>
        <dbReference type="Proteomes" id="UP000465622"/>
    </source>
</evidence>
<feature type="compositionally biased region" description="Gly residues" evidence="1">
    <location>
        <begin position="168"/>
        <end position="183"/>
    </location>
</feature>
<name>A0ABM7I2L2_MYCME</name>
<dbReference type="EMBL" id="AP022567">
    <property type="protein sequence ID" value="BBX37131.1"/>
    <property type="molecule type" value="Genomic_DNA"/>
</dbReference>
<gene>
    <name evidence="2" type="ORF">MMAGJ_64130</name>
</gene>
<feature type="region of interest" description="Disordered" evidence="1">
    <location>
        <begin position="168"/>
        <end position="193"/>
    </location>
</feature>